<organism evidence="3 4">
    <name type="scientific">Anaerobutyricum hallii</name>
    <dbReference type="NCBI Taxonomy" id="39488"/>
    <lineage>
        <taxon>Bacteria</taxon>
        <taxon>Bacillati</taxon>
        <taxon>Bacillota</taxon>
        <taxon>Clostridia</taxon>
        <taxon>Lachnospirales</taxon>
        <taxon>Lachnospiraceae</taxon>
        <taxon>Anaerobutyricum</taxon>
    </lineage>
</organism>
<feature type="domain" description="HTH cro/C1-type" evidence="2">
    <location>
        <begin position="7"/>
        <end position="61"/>
    </location>
</feature>
<name>A0A174K558_9FIRM</name>
<reference evidence="3 4" key="1">
    <citation type="submission" date="2015-09" db="EMBL/GenBank/DDBJ databases">
        <authorList>
            <consortium name="Pathogen Informatics"/>
        </authorList>
    </citation>
    <scope>NUCLEOTIDE SEQUENCE [LARGE SCALE GENOMIC DNA]</scope>
    <source>
        <strain evidence="3 4">2789STDY5834835</strain>
    </source>
</reference>
<keyword evidence="1" id="KW-0238">DNA-binding</keyword>
<dbReference type="InterPro" id="IPR010982">
    <property type="entry name" value="Lambda_DNA-bd_dom_sf"/>
</dbReference>
<dbReference type="InterPro" id="IPR001387">
    <property type="entry name" value="Cro/C1-type_HTH"/>
</dbReference>
<evidence type="ECO:0000313" key="4">
    <source>
        <dbReference type="Proteomes" id="UP000095679"/>
    </source>
</evidence>
<dbReference type="PANTHER" id="PTHR46558">
    <property type="entry name" value="TRACRIPTIONAL REGULATORY PROTEIN-RELATED-RELATED"/>
    <property type="match status" value="1"/>
</dbReference>
<dbReference type="RefSeq" id="WP_055299889.1">
    <property type="nucleotide sequence ID" value="NZ_BLYK01000040.1"/>
</dbReference>
<gene>
    <name evidence="3" type="ORF">ERS852450_03013</name>
</gene>
<dbReference type="PROSITE" id="PS50943">
    <property type="entry name" value="HTH_CROC1"/>
    <property type="match status" value="1"/>
</dbReference>
<sequence>MTQGERVKEIRKALGLTLEKFGQKLGVGKTAISKIEKGENSLTEQMTISICREYKVNYDYLTYGDGEMFEDLPETILDELCIEYDLDDDDRDILNFYLGLPADARDAIKKQIKKIFVKE</sequence>
<dbReference type="GO" id="GO:0003677">
    <property type="term" value="F:DNA binding"/>
    <property type="evidence" value="ECO:0007669"/>
    <property type="project" value="UniProtKB-KW"/>
</dbReference>
<evidence type="ECO:0000313" key="3">
    <source>
        <dbReference type="EMBL" id="CUP07202.1"/>
    </source>
</evidence>
<dbReference type="SMART" id="SM00530">
    <property type="entry name" value="HTH_XRE"/>
    <property type="match status" value="1"/>
</dbReference>
<dbReference type="Pfam" id="PF01381">
    <property type="entry name" value="HTH_3"/>
    <property type="match status" value="1"/>
</dbReference>
<dbReference type="SUPFAM" id="SSF47413">
    <property type="entry name" value="lambda repressor-like DNA-binding domains"/>
    <property type="match status" value="1"/>
</dbReference>
<dbReference type="Proteomes" id="UP000095679">
    <property type="component" value="Unassembled WGS sequence"/>
</dbReference>
<dbReference type="Gene3D" id="1.10.260.40">
    <property type="entry name" value="lambda repressor-like DNA-binding domains"/>
    <property type="match status" value="1"/>
</dbReference>
<dbReference type="EMBL" id="CYZL01000039">
    <property type="protein sequence ID" value="CUP07202.1"/>
    <property type="molecule type" value="Genomic_DNA"/>
</dbReference>
<proteinExistence type="predicted"/>
<protein>
    <submittedName>
        <fullName evidence="3">Transcriptional repressor DicA</fullName>
    </submittedName>
</protein>
<dbReference type="CDD" id="cd00093">
    <property type="entry name" value="HTH_XRE"/>
    <property type="match status" value="1"/>
</dbReference>
<evidence type="ECO:0000259" key="2">
    <source>
        <dbReference type="PROSITE" id="PS50943"/>
    </source>
</evidence>
<dbReference type="AlphaFoldDB" id="A0A174K558"/>
<evidence type="ECO:0000256" key="1">
    <source>
        <dbReference type="ARBA" id="ARBA00023125"/>
    </source>
</evidence>
<dbReference type="PANTHER" id="PTHR46558:SF4">
    <property type="entry name" value="DNA-BIDING PHAGE PROTEIN"/>
    <property type="match status" value="1"/>
</dbReference>
<accession>A0A174K558</accession>